<keyword evidence="5" id="KW-0276">Fatty acid metabolism</keyword>
<feature type="domain" description="3-hydroxyacyl-CoA dehydrogenase C-terminal" evidence="14">
    <location>
        <begin position="492"/>
        <end position="581"/>
    </location>
</feature>
<dbReference type="RefSeq" id="WP_037236135.1">
    <property type="nucleotide sequence ID" value="NZ_JAEMUK010000004.1"/>
</dbReference>
<dbReference type="SUPFAM" id="SSF52096">
    <property type="entry name" value="ClpP/crotonase"/>
    <property type="match status" value="1"/>
</dbReference>
<dbReference type="SUPFAM" id="SSF48179">
    <property type="entry name" value="6-phosphogluconate dehydrogenase C-terminal domain-like"/>
    <property type="match status" value="2"/>
</dbReference>
<dbReference type="CDD" id="cd06558">
    <property type="entry name" value="crotonase-like"/>
    <property type="match status" value="1"/>
</dbReference>
<dbReference type="EC" id="4.2.1.17" evidence="4"/>
<dbReference type="Gene3D" id="1.10.1040.50">
    <property type="match status" value="1"/>
</dbReference>
<comment type="similarity">
    <text evidence="2">In the central section; belongs to the 3-hydroxyacyl-CoA dehydrogenase family.</text>
</comment>
<dbReference type="GO" id="GO:0070403">
    <property type="term" value="F:NAD+ binding"/>
    <property type="evidence" value="ECO:0007669"/>
    <property type="project" value="InterPro"/>
</dbReference>
<dbReference type="Pfam" id="PF00378">
    <property type="entry name" value="ECH_1"/>
    <property type="match status" value="1"/>
</dbReference>
<dbReference type="PANTHER" id="PTHR43612:SF3">
    <property type="entry name" value="TRIFUNCTIONAL ENZYME SUBUNIT ALPHA, MITOCHONDRIAL"/>
    <property type="match status" value="1"/>
</dbReference>
<evidence type="ECO:0000256" key="11">
    <source>
        <dbReference type="ARBA" id="ARBA00023268"/>
    </source>
</evidence>
<sequence length="672" mass="73036">MSADIANLKHWQYTIDLERIAWAVFDVKGQSHNTLGREQFEELNRIVTAVAHGAQDRTVRGLVIMSGKDKSFIAGANIKEFDDLKTEEDVIEAVRAGTAVFDRIEALPVPVVAAINGACLGGGLEFALACHYRIATREDATRIGLPEVKLGIIPGLNGSARWLRQAGPMSAMPPMLAGKLLRPGQARATGAVDQLVPTRHELKWAARKAVLKNAHSQPSRAWQPLLMFEPGRAFLANRMRKETAAKVRAEHYPAPFRLIDLFEKHGGSFDDMKRAETKFFAPLMISDQSRNLRRVFRLSEMLKAEAPKDGWRPARVHVIGAGTMGADIAMACVREGMEVSLQDNSPEAVEKALKRADAFFKKRMRSPLEAEKAKARLLADPQGAQIHRADVVIEAIYENLDAKRAVFAEVEPKLKPGALLATNTSSLKIEDIASALQDPSRLIGLHFFNPVAVLPLVEVVRGAESREEEIRRGAAFVTRIGKLPLIVKSSPGFLVNRTLAPYMFGAMQKLAEGTPKEKIDAAAEEFGMPVGPIELVDIVGLDVALSVAKILNLPTPDDHPLMQLVAEKKLGKKTGEGFYKWVDGKREKPATAPNFAKADLSVLGRELIAPLIDESEKALADGVVADADHVDAGAVFGAGFAPFRGGPLHYRASLNTKQNGAAKTGGEPVHAG</sequence>
<keyword evidence="6" id="KW-0442">Lipid degradation</keyword>
<dbReference type="UniPathway" id="UPA00659"/>
<comment type="catalytic activity">
    <reaction evidence="12">
        <text>a (3S)-3-hydroxyacyl-CoA + NAD(+) = a 3-oxoacyl-CoA + NADH + H(+)</text>
        <dbReference type="Rhea" id="RHEA:22432"/>
        <dbReference type="ChEBI" id="CHEBI:15378"/>
        <dbReference type="ChEBI" id="CHEBI:57318"/>
        <dbReference type="ChEBI" id="CHEBI:57540"/>
        <dbReference type="ChEBI" id="CHEBI:57945"/>
        <dbReference type="ChEBI" id="CHEBI:90726"/>
        <dbReference type="EC" id="1.1.1.35"/>
    </reaction>
</comment>
<evidence type="ECO:0000259" key="15">
    <source>
        <dbReference type="Pfam" id="PF02737"/>
    </source>
</evidence>
<dbReference type="EMBL" id="JAEMUK010000004">
    <property type="protein sequence ID" value="MBJ7542287.1"/>
    <property type="molecule type" value="Genomic_DNA"/>
</dbReference>
<keyword evidence="9" id="KW-0443">Lipid metabolism</keyword>
<keyword evidence="10" id="KW-0456">Lyase</keyword>
<dbReference type="InterPro" id="IPR018376">
    <property type="entry name" value="Enoyl-CoA_hyd/isom_CS"/>
</dbReference>
<dbReference type="GO" id="GO:0016853">
    <property type="term" value="F:isomerase activity"/>
    <property type="evidence" value="ECO:0007669"/>
    <property type="project" value="UniProtKB-KW"/>
</dbReference>
<evidence type="ECO:0000256" key="3">
    <source>
        <dbReference type="ARBA" id="ARBA00008750"/>
    </source>
</evidence>
<dbReference type="InterPro" id="IPR050136">
    <property type="entry name" value="FA_oxidation_alpha_subunit"/>
</dbReference>
<dbReference type="InterPro" id="IPR036291">
    <property type="entry name" value="NAD(P)-bd_dom_sf"/>
</dbReference>
<dbReference type="PROSITE" id="PS00166">
    <property type="entry name" value="ENOYL_COA_HYDRATASE"/>
    <property type="match status" value="1"/>
</dbReference>
<organism evidence="16 17">
    <name type="scientific">Rhodomicrobium udaipurense</name>
    <dbReference type="NCBI Taxonomy" id="1202716"/>
    <lineage>
        <taxon>Bacteria</taxon>
        <taxon>Pseudomonadati</taxon>
        <taxon>Pseudomonadota</taxon>
        <taxon>Alphaproteobacteria</taxon>
        <taxon>Hyphomicrobiales</taxon>
        <taxon>Hyphomicrobiaceae</taxon>
        <taxon>Rhodomicrobium</taxon>
    </lineage>
</organism>
<proteinExistence type="inferred from homology"/>
<comment type="caution">
    <text evidence="16">The sequence shown here is derived from an EMBL/GenBank/DDBJ whole genome shotgun (WGS) entry which is preliminary data.</text>
</comment>
<keyword evidence="8" id="KW-0520">NAD</keyword>
<feature type="domain" description="3-hydroxyacyl-CoA dehydrogenase NAD binding" evidence="15">
    <location>
        <begin position="316"/>
        <end position="488"/>
    </location>
</feature>
<dbReference type="Pfam" id="PF02737">
    <property type="entry name" value="3HCDH_N"/>
    <property type="match status" value="1"/>
</dbReference>
<evidence type="ECO:0000256" key="13">
    <source>
        <dbReference type="RuleBase" id="RU003707"/>
    </source>
</evidence>
<evidence type="ECO:0000256" key="5">
    <source>
        <dbReference type="ARBA" id="ARBA00022832"/>
    </source>
</evidence>
<gene>
    <name evidence="16" type="ORF">JDN41_01785</name>
</gene>
<dbReference type="SUPFAM" id="SSF51735">
    <property type="entry name" value="NAD(P)-binding Rossmann-fold domains"/>
    <property type="match status" value="1"/>
</dbReference>
<name>A0A8I1GG67_9HYPH</name>
<evidence type="ECO:0000256" key="8">
    <source>
        <dbReference type="ARBA" id="ARBA00023027"/>
    </source>
</evidence>
<dbReference type="PANTHER" id="PTHR43612">
    <property type="entry name" value="TRIFUNCTIONAL ENZYME SUBUNIT ALPHA"/>
    <property type="match status" value="1"/>
</dbReference>
<evidence type="ECO:0000313" key="16">
    <source>
        <dbReference type="EMBL" id="MBJ7542287.1"/>
    </source>
</evidence>
<evidence type="ECO:0000256" key="4">
    <source>
        <dbReference type="ARBA" id="ARBA00012076"/>
    </source>
</evidence>
<dbReference type="GO" id="GO:0004300">
    <property type="term" value="F:enoyl-CoA hydratase activity"/>
    <property type="evidence" value="ECO:0007669"/>
    <property type="project" value="UniProtKB-EC"/>
</dbReference>
<dbReference type="Pfam" id="PF00725">
    <property type="entry name" value="3HCDH"/>
    <property type="match status" value="1"/>
</dbReference>
<dbReference type="InterPro" id="IPR006108">
    <property type="entry name" value="3HC_DH_C"/>
</dbReference>
<dbReference type="InterPro" id="IPR008927">
    <property type="entry name" value="6-PGluconate_DH-like_C_sf"/>
</dbReference>
<reference evidence="16 17" key="1">
    <citation type="submission" date="2020-12" db="EMBL/GenBank/DDBJ databases">
        <title>Revised draft genomes of Rhodomicrobium vannielii ATCC 17100 and Rhodomicrobium udaipurense JA643.</title>
        <authorList>
            <person name="Conners E.M."/>
            <person name="Davenport E.J."/>
            <person name="Bose A."/>
        </authorList>
    </citation>
    <scope>NUCLEOTIDE SEQUENCE [LARGE SCALE GENOMIC DNA]</scope>
    <source>
        <strain evidence="16 17">JA643</strain>
    </source>
</reference>
<dbReference type="Gene3D" id="3.40.50.720">
    <property type="entry name" value="NAD(P)-binding Rossmann-like Domain"/>
    <property type="match status" value="1"/>
</dbReference>
<protein>
    <recommendedName>
        <fullName evidence="4">enoyl-CoA hydratase</fullName>
        <ecNumber evidence="4">4.2.1.17</ecNumber>
    </recommendedName>
</protein>
<evidence type="ECO:0000256" key="9">
    <source>
        <dbReference type="ARBA" id="ARBA00023098"/>
    </source>
</evidence>
<evidence type="ECO:0000256" key="6">
    <source>
        <dbReference type="ARBA" id="ARBA00022963"/>
    </source>
</evidence>
<comment type="similarity">
    <text evidence="13">Belongs to the enoyl-CoA hydratase/isomerase family.</text>
</comment>
<dbReference type="Proteomes" id="UP000623250">
    <property type="component" value="Unassembled WGS sequence"/>
</dbReference>
<evidence type="ECO:0000256" key="10">
    <source>
        <dbReference type="ARBA" id="ARBA00023239"/>
    </source>
</evidence>
<keyword evidence="11" id="KW-0511">Multifunctional enzyme</keyword>
<dbReference type="FunFam" id="3.40.50.720:FF:000009">
    <property type="entry name" value="Fatty oxidation complex, alpha subunit"/>
    <property type="match status" value="1"/>
</dbReference>
<dbReference type="Gene3D" id="3.90.226.10">
    <property type="entry name" value="2-enoyl-CoA Hydratase, Chain A, domain 1"/>
    <property type="match status" value="1"/>
</dbReference>
<accession>A0A8I1GG67</accession>
<comment type="pathway">
    <text evidence="1">Lipid metabolism; fatty acid beta-oxidation.</text>
</comment>
<dbReference type="InterPro" id="IPR001753">
    <property type="entry name" value="Enoyl-CoA_hydra/iso"/>
</dbReference>
<evidence type="ECO:0000259" key="14">
    <source>
        <dbReference type="Pfam" id="PF00725"/>
    </source>
</evidence>
<evidence type="ECO:0000256" key="12">
    <source>
        <dbReference type="ARBA" id="ARBA00049556"/>
    </source>
</evidence>
<keyword evidence="16" id="KW-0413">Isomerase</keyword>
<comment type="similarity">
    <text evidence="3">In the N-terminal section; belongs to the enoyl-CoA hydratase/isomerase family.</text>
</comment>
<keyword evidence="7" id="KW-0560">Oxidoreductase</keyword>
<evidence type="ECO:0000313" key="17">
    <source>
        <dbReference type="Proteomes" id="UP000623250"/>
    </source>
</evidence>
<keyword evidence="17" id="KW-1185">Reference proteome</keyword>
<dbReference type="GO" id="GO:0016509">
    <property type="term" value="F:long-chain (3S)-3-hydroxyacyl-CoA dehydrogenase (NAD+) activity"/>
    <property type="evidence" value="ECO:0007669"/>
    <property type="project" value="TreeGrafter"/>
</dbReference>
<dbReference type="InterPro" id="IPR006176">
    <property type="entry name" value="3-OHacyl-CoA_DH_NAD-bd"/>
</dbReference>
<dbReference type="AlphaFoldDB" id="A0A8I1GG67"/>
<evidence type="ECO:0000256" key="7">
    <source>
        <dbReference type="ARBA" id="ARBA00023002"/>
    </source>
</evidence>
<evidence type="ECO:0000256" key="2">
    <source>
        <dbReference type="ARBA" id="ARBA00007005"/>
    </source>
</evidence>
<dbReference type="GO" id="GO:0006635">
    <property type="term" value="P:fatty acid beta-oxidation"/>
    <property type="evidence" value="ECO:0007669"/>
    <property type="project" value="UniProtKB-UniPathway"/>
</dbReference>
<dbReference type="InterPro" id="IPR029045">
    <property type="entry name" value="ClpP/crotonase-like_dom_sf"/>
</dbReference>
<evidence type="ECO:0000256" key="1">
    <source>
        <dbReference type="ARBA" id="ARBA00005005"/>
    </source>
</evidence>